<reference evidence="2 3" key="1">
    <citation type="submission" date="2016-08" db="EMBL/GenBank/DDBJ databases">
        <title>Hymenobacter coccineus sp. nov., Hymenobacter lapidarius sp. nov. and Hymenobacter glacialis sp. nov., isolated from Antarctic soil.</title>
        <authorList>
            <person name="Sedlacek I."/>
            <person name="Kralova S."/>
            <person name="Kyrova K."/>
            <person name="Maslanova I."/>
            <person name="Stankova E."/>
            <person name="Vrbovska V."/>
            <person name="Nemec M."/>
            <person name="Bartak M."/>
            <person name="Svec P."/>
            <person name="Busse H.-J."/>
            <person name="Pantucek R."/>
        </authorList>
    </citation>
    <scope>NUCLEOTIDE SEQUENCE [LARGE SCALE GENOMIC DNA]</scope>
    <source>
        <strain evidence="2 3">CCM 8649</strain>
    </source>
</reference>
<dbReference type="EMBL" id="MDZA01000435">
    <property type="protein sequence ID" value="OGX82202.1"/>
    <property type="molecule type" value="Genomic_DNA"/>
</dbReference>
<evidence type="ECO:0000313" key="2">
    <source>
        <dbReference type="EMBL" id="OGX82202.1"/>
    </source>
</evidence>
<organism evidence="2 3">
    <name type="scientific">Hymenobacter coccineus</name>
    <dbReference type="NCBI Taxonomy" id="1908235"/>
    <lineage>
        <taxon>Bacteria</taxon>
        <taxon>Pseudomonadati</taxon>
        <taxon>Bacteroidota</taxon>
        <taxon>Cytophagia</taxon>
        <taxon>Cytophagales</taxon>
        <taxon>Hymenobacteraceae</taxon>
        <taxon>Hymenobacter</taxon>
    </lineage>
</organism>
<comment type="caution">
    <text evidence="2">The sequence shown here is derived from an EMBL/GenBank/DDBJ whole genome shotgun (WGS) entry which is preliminary data.</text>
</comment>
<dbReference type="AlphaFoldDB" id="A0A1G1SUB2"/>
<protein>
    <submittedName>
        <fullName evidence="2">Uncharacterized protein</fullName>
    </submittedName>
</protein>
<proteinExistence type="predicted"/>
<accession>A0A1G1SUB2</accession>
<feature type="region of interest" description="Disordered" evidence="1">
    <location>
        <begin position="142"/>
        <end position="163"/>
    </location>
</feature>
<evidence type="ECO:0000313" key="3">
    <source>
        <dbReference type="Proteomes" id="UP000177506"/>
    </source>
</evidence>
<gene>
    <name evidence="2" type="ORF">BEN49_14355</name>
</gene>
<name>A0A1G1SUB2_9BACT</name>
<dbReference type="Proteomes" id="UP000177506">
    <property type="component" value="Unassembled WGS sequence"/>
</dbReference>
<keyword evidence="3" id="KW-1185">Reference proteome</keyword>
<sequence>MLSLLLLLGGWRPRQAPPVLATWNRAVATAQQALARRPLPPDVQHALAAEGHYAAGEAEQRRTFLLYLQRQHRLPFPAGAVVVELPAAGEKTALQFFLLTRAGAQYRVTAYDGTQAWRTGKRTVLPASFGDSLLSIGAVFTKGTTKKPRPSPDSGPKAVRQPPGFFRLTPFAGHWTRFTSCSHGK</sequence>
<evidence type="ECO:0000256" key="1">
    <source>
        <dbReference type="SAM" id="MobiDB-lite"/>
    </source>
</evidence>
<dbReference type="RefSeq" id="WP_070746754.1">
    <property type="nucleotide sequence ID" value="NZ_MDZA01000435.1"/>
</dbReference>